<proteinExistence type="predicted"/>
<evidence type="ECO:0000313" key="2">
    <source>
        <dbReference type="EMBL" id="QJH93502.1"/>
    </source>
</evidence>
<dbReference type="AlphaFoldDB" id="A0A6H1Z8Q6"/>
<evidence type="ECO:0000313" key="1">
    <source>
        <dbReference type="EMBL" id="QJA43934.1"/>
    </source>
</evidence>
<organism evidence="1">
    <name type="scientific">viral metagenome</name>
    <dbReference type="NCBI Taxonomy" id="1070528"/>
    <lineage>
        <taxon>unclassified sequences</taxon>
        <taxon>metagenomes</taxon>
        <taxon>organismal metagenomes</taxon>
    </lineage>
</organism>
<sequence length="71" mass="8649">MVGKPPRLVRWGKRRDGTYRVCYWWQAQIRLKSGWRRRGEFDLTRPVAKAIGHRAFGRVVFFYKKKPREEI</sequence>
<gene>
    <name evidence="1" type="ORF">TM448A00064_0113</name>
    <name evidence="2" type="ORF">TM448B00061_0122</name>
</gene>
<protein>
    <submittedName>
        <fullName evidence="1">Uncharacterized protein</fullName>
    </submittedName>
</protein>
<accession>A0A6H1Z8Q6</accession>
<reference evidence="1" key="1">
    <citation type="submission" date="2020-03" db="EMBL/GenBank/DDBJ databases">
        <title>The deep terrestrial virosphere.</title>
        <authorList>
            <person name="Holmfeldt K."/>
            <person name="Nilsson E."/>
            <person name="Simone D."/>
            <person name="Lopez-Fernandez M."/>
            <person name="Wu X."/>
            <person name="de Brujin I."/>
            <person name="Lundin D."/>
            <person name="Andersson A."/>
            <person name="Bertilsson S."/>
            <person name="Dopson M."/>
        </authorList>
    </citation>
    <scope>NUCLEOTIDE SEQUENCE</scope>
    <source>
        <strain evidence="1">TM448A00064</strain>
        <strain evidence="2">TM448B00061</strain>
    </source>
</reference>
<dbReference type="EMBL" id="MT143971">
    <property type="protein sequence ID" value="QJA43934.1"/>
    <property type="molecule type" value="Genomic_DNA"/>
</dbReference>
<dbReference type="EMBL" id="MT144588">
    <property type="protein sequence ID" value="QJH93502.1"/>
    <property type="molecule type" value="Genomic_DNA"/>
</dbReference>
<name>A0A6H1Z8Q6_9ZZZZ</name>